<dbReference type="EMBL" id="CASHSV030000109">
    <property type="protein sequence ID" value="CAJ2647786.1"/>
    <property type="molecule type" value="Genomic_DNA"/>
</dbReference>
<name>A0ACB0JSK3_TRIPR</name>
<proteinExistence type="predicted"/>
<comment type="caution">
    <text evidence="1">The sequence shown here is derived from an EMBL/GenBank/DDBJ whole genome shotgun (WGS) entry which is preliminary data.</text>
</comment>
<evidence type="ECO:0000313" key="2">
    <source>
        <dbReference type="Proteomes" id="UP001177021"/>
    </source>
</evidence>
<sequence>MAKTKLKLAYITNRSKRNACYKRRKEGLLKKVNELSTLCGVEACIIIYPENSAQPDIWPPGLRTRNVLGKFMSLPELERNKKMLDSEGFANQTLEKTQKILMKQIEKNQKKSGIFISDTYKNLECDTRDLNINEANNWKGFIEKRLNEVEQKLVSIKIQAEEETENGIEAVNGIASLGHVADV</sequence>
<dbReference type="Proteomes" id="UP001177021">
    <property type="component" value="Unassembled WGS sequence"/>
</dbReference>
<keyword evidence="2" id="KW-1185">Reference proteome</keyword>
<gene>
    <name evidence="1" type="ORF">MILVUS5_LOCUS16240</name>
</gene>
<evidence type="ECO:0000313" key="1">
    <source>
        <dbReference type="EMBL" id="CAJ2647786.1"/>
    </source>
</evidence>
<accession>A0ACB0JSK3</accession>
<protein>
    <submittedName>
        <fullName evidence="1">Uncharacterized protein</fullName>
    </submittedName>
</protein>
<organism evidence="1 2">
    <name type="scientific">Trifolium pratense</name>
    <name type="common">Red clover</name>
    <dbReference type="NCBI Taxonomy" id="57577"/>
    <lineage>
        <taxon>Eukaryota</taxon>
        <taxon>Viridiplantae</taxon>
        <taxon>Streptophyta</taxon>
        <taxon>Embryophyta</taxon>
        <taxon>Tracheophyta</taxon>
        <taxon>Spermatophyta</taxon>
        <taxon>Magnoliopsida</taxon>
        <taxon>eudicotyledons</taxon>
        <taxon>Gunneridae</taxon>
        <taxon>Pentapetalae</taxon>
        <taxon>rosids</taxon>
        <taxon>fabids</taxon>
        <taxon>Fabales</taxon>
        <taxon>Fabaceae</taxon>
        <taxon>Papilionoideae</taxon>
        <taxon>50 kb inversion clade</taxon>
        <taxon>NPAAA clade</taxon>
        <taxon>Hologalegina</taxon>
        <taxon>IRL clade</taxon>
        <taxon>Trifolieae</taxon>
        <taxon>Trifolium</taxon>
    </lineage>
</organism>
<reference evidence="1" key="1">
    <citation type="submission" date="2023-10" db="EMBL/GenBank/DDBJ databases">
        <authorList>
            <person name="Rodriguez Cubillos JULIANA M."/>
            <person name="De Vega J."/>
        </authorList>
    </citation>
    <scope>NUCLEOTIDE SEQUENCE</scope>
</reference>